<dbReference type="Proteomes" id="UP001301958">
    <property type="component" value="Unassembled WGS sequence"/>
</dbReference>
<evidence type="ECO:0000256" key="1">
    <source>
        <dbReference type="SAM" id="MobiDB-lite"/>
    </source>
</evidence>
<comment type="caution">
    <text evidence="3">The sequence shown here is derived from an EMBL/GenBank/DDBJ whole genome shotgun (WGS) entry which is preliminary data.</text>
</comment>
<name>A0AAN7BN20_9PEZI</name>
<dbReference type="AlphaFoldDB" id="A0AAN7BN20"/>
<evidence type="ECO:0000256" key="2">
    <source>
        <dbReference type="SAM" id="Phobius"/>
    </source>
</evidence>
<sequence length="201" mass="22149">KGLDGVKKRGGMVLMMLELSVVVLGSLLVVLVGMALRGKRKGEEEGLPFFEPRAERGRRKGFWKWLFGNSGRSGGDEEGGVGEKEVEVERVEEEVVRMPHAPPPPPPPPQPRVYMRREIEQHIETWGIGVQEGVNGGDYEDESRSVGGETLPESEGDTDSEPESEDNLEGVTMSQEIASFRDAFGLVEDMLAAAEKRSRQT</sequence>
<protein>
    <submittedName>
        <fullName evidence="3">Uncharacterized protein</fullName>
    </submittedName>
</protein>
<keyword evidence="2" id="KW-0472">Membrane</keyword>
<keyword evidence="4" id="KW-1185">Reference proteome</keyword>
<feature type="transmembrane region" description="Helical" evidence="2">
    <location>
        <begin position="12"/>
        <end position="36"/>
    </location>
</feature>
<evidence type="ECO:0000313" key="3">
    <source>
        <dbReference type="EMBL" id="KAK4226332.1"/>
    </source>
</evidence>
<proteinExistence type="predicted"/>
<gene>
    <name evidence="3" type="ORF">QBC38DRAFT_480696</name>
</gene>
<accession>A0AAN7BN20</accession>
<keyword evidence="2" id="KW-0812">Transmembrane</keyword>
<dbReference type="EMBL" id="MU865349">
    <property type="protein sequence ID" value="KAK4226332.1"/>
    <property type="molecule type" value="Genomic_DNA"/>
</dbReference>
<keyword evidence="2" id="KW-1133">Transmembrane helix</keyword>
<reference evidence="3" key="2">
    <citation type="submission" date="2023-05" db="EMBL/GenBank/DDBJ databases">
        <authorList>
            <consortium name="Lawrence Berkeley National Laboratory"/>
            <person name="Steindorff A."/>
            <person name="Hensen N."/>
            <person name="Bonometti L."/>
            <person name="Westerberg I."/>
            <person name="Brannstrom I.O."/>
            <person name="Guillou S."/>
            <person name="Cros-Aarteil S."/>
            <person name="Calhoun S."/>
            <person name="Haridas S."/>
            <person name="Kuo A."/>
            <person name="Mondo S."/>
            <person name="Pangilinan J."/>
            <person name="Riley R."/>
            <person name="Labutti K."/>
            <person name="Andreopoulos B."/>
            <person name="Lipzen A."/>
            <person name="Chen C."/>
            <person name="Yanf M."/>
            <person name="Daum C."/>
            <person name="Ng V."/>
            <person name="Clum A."/>
            <person name="Ohm R."/>
            <person name="Martin F."/>
            <person name="Silar P."/>
            <person name="Natvig D."/>
            <person name="Lalanne C."/>
            <person name="Gautier V."/>
            <person name="Ament-Velasquez S.L."/>
            <person name="Kruys A."/>
            <person name="Hutchinson M.I."/>
            <person name="Powell A.J."/>
            <person name="Barry K."/>
            <person name="Miller A.N."/>
            <person name="Grigoriev I.V."/>
            <person name="Debuchy R."/>
            <person name="Gladieux P."/>
            <person name="Thoren M.H."/>
            <person name="Johannesson H."/>
        </authorList>
    </citation>
    <scope>NUCLEOTIDE SEQUENCE</scope>
    <source>
        <strain evidence="3">CBS 990.96</strain>
    </source>
</reference>
<organism evidence="3 4">
    <name type="scientific">Podospora fimiseda</name>
    <dbReference type="NCBI Taxonomy" id="252190"/>
    <lineage>
        <taxon>Eukaryota</taxon>
        <taxon>Fungi</taxon>
        <taxon>Dikarya</taxon>
        <taxon>Ascomycota</taxon>
        <taxon>Pezizomycotina</taxon>
        <taxon>Sordariomycetes</taxon>
        <taxon>Sordariomycetidae</taxon>
        <taxon>Sordariales</taxon>
        <taxon>Podosporaceae</taxon>
        <taxon>Podospora</taxon>
    </lineage>
</organism>
<evidence type="ECO:0000313" key="4">
    <source>
        <dbReference type="Proteomes" id="UP001301958"/>
    </source>
</evidence>
<feature type="compositionally biased region" description="Acidic residues" evidence="1">
    <location>
        <begin position="152"/>
        <end position="168"/>
    </location>
</feature>
<feature type="region of interest" description="Disordered" evidence="1">
    <location>
        <begin position="131"/>
        <end position="170"/>
    </location>
</feature>
<feature type="non-terminal residue" evidence="3">
    <location>
        <position position="1"/>
    </location>
</feature>
<reference evidence="3" key="1">
    <citation type="journal article" date="2023" name="Mol. Phylogenet. Evol.">
        <title>Genome-scale phylogeny and comparative genomics of the fungal order Sordariales.</title>
        <authorList>
            <person name="Hensen N."/>
            <person name="Bonometti L."/>
            <person name="Westerberg I."/>
            <person name="Brannstrom I.O."/>
            <person name="Guillou S."/>
            <person name="Cros-Aarteil S."/>
            <person name="Calhoun S."/>
            <person name="Haridas S."/>
            <person name="Kuo A."/>
            <person name="Mondo S."/>
            <person name="Pangilinan J."/>
            <person name="Riley R."/>
            <person name="LaButti K."/>
            <person name="Andreopoulos B."/>
            <person name="Lipzen A."/>
            <person name="Chen C."/>
            <person name="Yan M."/>
            <person name="Daum C."/>
            <person name="Ng V."/>
            <person name="Clum A."/>
            <person name="Steindorff A."/>
            <person name="Ohm R.A."/>
            <person name="Martin F."/>
            <person name="Silar P."/>
            <person name="Natvig D.O."/>
            <person name="Lalanne C."/>
            <person name="Gautier V."/>
            <person name="Ament-Velasquez S.L."/>
            <person name="Kruys A."/>
            <person name="Hutchinson M.I."/>
            <person name="Powell A.J."/>
            <person name="Barry K."/>
            <person name="Miller A.N."/>
            <person name="Grigoriev I.V."/>
            <person name="Debuchy R."/>
            <person name="Gladieux P."/>
            <person name="Hiltunen Thoren M."/>
            <person name="Johannesson H."/>
        </authorList>
    </citation>
    <scope>NUCLEOTIDE SEQUENCE</scope>
    <source>
        <strain evidence="3">CBS 990.96</strain>
    </source>
</reference>